<accession>A0A401RYQ1</accession>
<sequence>MQQLLKLLFILQTAVRGEPFLGEVTQPRLLSVLTGESVTINCTWIYNGTNLEWIHANFQREPLLGNKNSSIKKLTCVRDVTLGSFRRCFTSLEIENVSFGHSQYNYTCMVKLPKVYPPLESRGQGTRLQIYGNVQLMYPLNQDTIYAFVRRNNLPSNPKHATADPVNEYSNLEEDEEVSYADIVIHNPRRQCCDQQPKQVSNVTEKNARKDFKYMHGSSPLKHIDDTSEYSVVRISHQDLRTV</sequence>
<dbReference type="AlphaFoldDB" id="A0A401RYQ1"/>
<evidence type="ECO:0000313" key="3">
    <source>
        <dbReference type="EMBL" id="GCC23275.1"/>
    </source>
</evidence>
<evidence type="ECO:0000313" key="4">
    <source>
        <dbReference type="Proteomes" id="UP000287033"/>
    </source>
</evidence>
<dbReference type="Gene3D" id="2.60.40.10">
    <property type="entry name" value="Immunoglobulins"/>
    <property type="match status" value="1"/>
</dbReference>
<gene>
    <name evidence="3" type="ORF">chiPu_0001669</name>
</gene>
<name>A0A401RYQ1_CHIPU</name>
<comment type="caution">
    <text evidence="3">The sequence shown here is derived from an EMBL/GenBank/DDBJ whole genome shotgun (WGS) entry which is preliminary data.</text>
</comment>
<dbReference type="InterPro" id="IPR003599">
    <property type="entry name" value="Ig_sub"/>
</dbReference>
<keyword evidence="1" id="KW-0732">Signal</keyword>
<dbReference type="Proteomes" id="UP000287033">
    <property type="component" value="Unassembled WGS sequence"/>
</dbReference>
<evidence type="ECO:0000259" key="2">
    <source>
        <dbReference type="SMART" id="SM00409"/>
    </source>
</evidence>
<proteinExistence type="predicted"/>
<dbReference type="SUPFAM" id="SSF48726">
    <property type="entry name" value="Immunoglobulin"/>
    <property type="match status" value="1"/>
</dbReference>
<feature type="signal peptide" evidence="1">
    <location>
        <begin position="1"/>
        <end position="17"/>
    </location>
</feature>
<organism evidence="3 4">
    <name type="scientific">Chiloscyllium punctatum</name>
    <name type="common">Brownbanded bambooshark</name>
    <name type="synonym">Hemiscyllium punctatum</name>
    <dbReference type="NCBI Taxonomy" id="137246"/>
    <lineage>
        <taxon>Eukaryota</taxon>
        <taxon>Metazoa</taxon>
        <taxon>Chordata</taxon>
        <taxon>Craniata</taxon>
        <taxon>Vertebrata</taxon>
        <taxon>Chondrichthyes</taxon>
        <taxon>Elasmobranchii</taxon>
        <taxon>Galeomorphii</taxon>
        <taxon>Galeoidea</taxon>
        <taxon>Orectolobiformes</taxon>
        <taxon>Hemiscylliidae</taxon>
        <taxon>Chiloscyllium</taxon>
    </lineage>
</organism>
<reference evidence="3 4" key="1">
    <citation type="journal article" date="2018" name="Nat. Ecol. Evol.">
        <title>Shark genomes provide insights into elasmobranch evolution and the origin of vertebrates.</title>
        <authorList>
            <person name="Hara Y"/>
            <person name="Yamaguchi K"/>
            <person name="Onimaru K"/>
            <person name="Kadota M"/>
            <person name="Koyanagi M"/>
            <person name="Keeley SD"/>
            <person name="Tatsumi K"/>
            <person name="Tanaka K"/>
            <person name="Motone F"/>
            <person name="Kageyama Y"/>
            <person name="Nozu R"/>
            <person name="Adachi N"/>
            <person name="Nishimura O"/>
            <person name="Nakagawa R"/>
            <person name="Tanegashima C"/>
            <person name="Kiyatake I"/>
            <person name="Matsumoto R"/>
            <person name="Murakumo K"/>
            <person name="Nishida K"/>
            <person name="Terakita A"/>
            <person name="Kuratani S"/>
            <person name="Sato K"/>
            <person name="Hyodo S Kuraku.S."/>
        </authorList>
    </citation>
    <scope>NUCLEOTIDE SEQUENCE [LARGE SCALE GENOMIC DNA]</scope>
</reference>
<dbReference type="EMBL" id="BEZZ01000025">
    <property type="protein sequence ID" value="GCC23275.1"/>
    <property type="molecule type" value="Genomic_DNA"/>
</dbReference>
<keyword evidence="4" id="KW-1185">Reference proteome</keyword>
<feature type="domain" description="Immunoglobulin" evidence="2">
    <location>
        <begin position="27"/>
        <end position="131"/>
    </location>
</feature>
<protein>
    <recommendedName>
        <fullName evidence="2">Immunoglobulin domain-containing protein</fullName>
    </recommendedName>
</protein>
<dbReference type="SMART" id="SM00409">
    <property type="entry name" value="IG"/>
    <property type="match status" value="1"/>
</dbReference>
<dbReference type="OrthoDB" id="10045578at2759"/>
<evidence type="ECO:0000256" key="1">
    <source>
        <dbReference type="SAM" id="SignalP"/>
    </source>
</evidence>
<dbReference type="STRING" id="137246.A0A401RYQ1"/>
<dbReference type="InterPro" id="IPR013783">
    <property type="entry name" value="Ig-like_fold"/>
</dbReference>
<feature type="chain" id="PRO_5019199406" description="Immunoglobulin domain-containing protein" evidence="1">
    <location>
        <begin position="18"/>
        <end position="243"/>
    </location>
</feature>
<dbReference type="InterPro" id="IPR036179">
    <property type="entry name" value="Ig-like_dom_sf"/>
</dbReference>